<dbReference type="EMBL" id="NKXS01001650">
    <property type="protein sequence ID" value="PIN17554.1"/>
    <property type="molecule type" value="Genomic_DNA"/>
</dbReference>
<evidence type="ECO:0000313" key="2">
    <source>
        <dbReference type="EMBL" id="PIN17554.1"/>
    </source>
</evidence>
<organism evidence="2 3">
    <name type="scientific">Handroanthus impetiginosus</name>
    <dbReference type="NCBI Taxonomy" id="429701"/>
    <lineage>
        <taxon>Eukaryota</taxon>
        <taxon>Viridiplantae</taxon>
        <taxon>Streptophyta</taxon>
        <taxon>Embryophyta</taxon>
        <taxon>Tracheophyta</taxon>
        <taxon>Spermatophyta</taxon>
        <taxon>Magnoliopsida</taxon>
        <taxon>eudicotyledons</taxon>
        <taxon>Gunneridae</taxon>
        <taxon>Pentapetalae</taxon>
        <taxon>asterids</taxon>
        <taxon>lamiids</taxon>
        <taxon>Lamiales</taxon>
        <taxon>Bignoniaceae</taxon>
        <taxon>Crescentiina</taxon>
        <taxon>Tabebuia alliance</taxon>
        <taxon>Handroanthus</taxon>
    </lineage>
</organism>
<evidence type="ECO:0000259" key="1">
    <source>
        <dbReference type="Pfam" id="PF00931"/>
    </source>
</evidence>
<dbReference type="Gene3D" id="3.40.50.300">
    <property type="entry name" value="P-loop containing nucleotide triphosphate hydrolases"/>
    <property type="match status" value="1"/>
</dbReference>
<evidence type="ECO:0000313" key="3">
    <source>
        <dbReference type="Proteomes" id="UP000231279"/>
    </source>
</evidence>
<dbReference type="OrthoDB" id="914243at2759"/>
<keyword evidence="3" id="KW-1185">Reference proteome</keyword>
<dbReference type="AlphaFoldDB" id="A0A2G9HJ71"/>
<dbReference type="Pfam" id="PF00931">
    <property type="entry name" value="NB-ARC"/>
    <property type="match status" value="1"/>
</dbReference>
<reference evidence="3" key="1">
    <citation type="journal article" date="2018" name="Gigascience">
        <title>Genome assembly of the Pink Ipe (Handroanthus impetiginosus, Bignoniaceae), a highly valued, ecologically keystone Neotropical timber forest tree.</title>
        <authorList>
            <person name="Silva-Junior O.B."/>
            <person name="Grattapaglia D."/>
            <person name="Novaes E."/>
            <person name="Collevatti R.G."/>
        </authorList>
    </citation>
    <scope>NUCLEOTIDE SEQUENCE [LARGE SCALE GENOMIC DNA]</scope>
    <source>
        <strain evidence="3">cv. UFG-1</strain>
    </source>
</reference>
<dbReference type="SUPFAM" id="SSF52540">
    <property type="entry name" value="P-loop containing nucleoside triphosphate hydrolases"/>
    <property type="match status" value="1"/>
</dbReference>
<accession>A0A2G9HJ71</accession>
<gene>
    <name evidence="2" type="ORF">CDL12_09784</name>
</gene>
<dbReference type="Gene3D" id="1.20.5.4130">
    <property type="match status" value="1"/>
</dbReference>
<protein>
    <recommendedName>
        <fullName evidence="1">NB-ARC domain-containing protein</fullName>
    </recommendedName>
</protein>
<comment type="caution">
    <text evidence="2">The sequence shown here is derived from an EMBL/GenBank/DDBJ whole genome shotgun (WGS) entry which is preliminary data.</text>
</comment>
<dbReference type="InterPro" id="IPR027417">
    <property type="entry name" value="P-loop_NTPase"/>
</dbReference>
<dbReference type="PANTHER" id="PTHR19338">
    <property type="entry name" value="TRANSLOCASE OF INNER MITOCHONDRIAL MEMBRANE 13 HOMOLOG"/>
    <property type="match status" value="1"/>
</dbReference>
<dbReference type="Proteomes" id="UP000231279">
    <property type="component" value="Unassembled WGS sequence"/>
</dbReference>
<dbReference type="STRING" id="429701.A0A2G9HJ71"/>
<feature type="domain" description="NB-ARC" evidence="1">
    <location>
        <begin position="209"/>
        <end position="247"/>
    </location>
</feature>
<name>A0A2G9HJ71_9LAMI</name>
<dbReference type="InterPro" id="IPR002182">
    <property type="entry name" value="NB-ARC"/>
</dbReference>
<sequence>MAAYAALVSLSQTIDKLLQDQNRFVIFPHKKEQLISIHKCTISLQGFLENFPEKGNSLERRIRYVANEAENIIEYFMWKQIDQGRNSISQSTLEPGSSGVSHLIENAAENIIKPFMRRHIDRRRNSPSYSISEFIGSEVSHPIGMCFGFKNLNDVTEEIESIGREVMDIKNSDRSTDDDPCVATGSSLSSSSRLIIGPPTSIDPIIGFEDDLLEIKGRLCGESDQLQVIPILGMGGIGKTTLAKNAYD</sequence>
<dbReference type="GO" id="GO:0043531">
    <property type="term" value="F:ADP binding"/>
    <property type="evidence" value="ECO:0007669"/>
    <property type="project" value="InterPro"/>
</dbReference>
<dbReference type="PANTHER" id="PTHR19338:SF60">
    <property type="entry name" value="NB-ARC DOMAIN-CONTAINING PROTEIN"/>
    <property type="match status" value="1"/>
</dbReference>
<proteinExistence type="predicted"/>